<keyword evidence="4 6" id="KW-1133">Transmembrane helix</keyword>
<keyword evidence="2" id="KW-0813">Transport</keyword>
<reference evidence="7 8" key="1">
    <citation type="submission" date="2016-11" db="EMBL/GenBank/DDBJ databases">
        <authorList>
            <person name="Jaros S."/>
            <person name="Januszkiewicz K."/>
            <person name="Wedrychowicz H."/>
        </authorList>
    </citation>
    <scope>NUCLEOTIDE SEQUENCE [LARGE SCALE GENOMIC DNA]</scope>
    <source>
        <strain evidence="7 8">NF2</strain>
    </source>
</reference>
<organism evidence="7 8">
    <name type="scientific">Brevibacillus formosus</name>
    <dbReference type="NCBI Taxonomy" id="54913"/>
    <lineage>
        <taxon>Bacteria</taxon>
        <taxon>Bacillati</taxon>
        <taxon>Bacillota</taxon>
        <taxon>Bacilli</taxon>
        <taxon>Bacillales</taxon>
        <taxon>Paenibacillaceae</taxon>
        <taxon>Brevibacillus</taxon>
    </lineage>
</organism>
<dbReference type="EMBL" id="CP018145">
    <property type="protein sequence ID" value="ASJ54505.1"/>
    <property type="molecule type" value="Genomic_DNA"/>
</dbReference>
<dbReference type="PANTHER" id="PTHR11101">
    <property type="entry name" value="PHOSPHATE TRANSPORTER"/>
    <property type="match status" value="1"/>
</dbReference>
<protein>
    <submittedName>
        <fullName evidence="7">Anion permease</fullName>
    </submittedName>
</protein>
<feature type="transmembrane region" description="Helical" evidence="6">
    <location>
        <begin position="48"/>
        <end position="66"/>
    </location>
</feature>
<dbReference type="Proteomes" id="UP000197781">
    <property type="component" value="Chromosome"/>
</dbReference>
<comment type="subcellular location">
    <subcellularLocation>
        <location evidence="1">Membrane</location>
        <topology evidence="1">Multi-pass membrane protein</topology>
    </subcellularLocation>
</comment>
<evidence type="ECO:0000256" key="5">
    <source>
        <dbReference type="ARBA" id="ARBA00023136"/>
    </source>
</evidence>
<keyword evidence="3 6" id="KW-0812">Transmembrane</keyword>
<feature type="transmembrane region" description="Helical" evidence="6">
    <location>
        <begin position="139"/>
        <end position="165"/>
    </location>
</feature>
<feature type="transmembrane region" description="Helical" evidence="6">
    <location>
        <begin position="314"/>
        <end position="335"/>
    </location>
</feature>
<keyword evidence="5 6" id="KW-0472">Membrane</keyword>
<evidence type="ECO:0000256" key="2">
    <source>
        <dbReference type="ARBA" id="ARBA00022448"/>
    </source>
</evidence>
<dbReference type="RefSeq" id="WP_088908245.1">
    <property type="nucleotide sequence ID" value="NZ_CP018145.1"/>
</dbReference>
<evidence type="ECO:0000256" key="1">
    <source>
        <dbReference type="ARBA" id="ARBA00004141"/>
    </source>
</evidence>
<evidence type="ECO:0000256" key="4">
    <source>
        <dbReference type="ARBA" id="ARBA00022989"/>
    </source>
</evidence>
<dbReference type="Pfam" id="PF01384">
    <property type="entry name" value="PHO4"/>
    <property type="match status" value="1"/>
</dbReference>
<dbReference type="GO" id="GO:0016020">
    <property type="term" value="C:membrane"/>
    <property type="evidence" value="ECO:0007669"/>
    <property type="project" value="UniProtKB-SubCell"/>
</dbReference>
<sequence length="339" mass="35413">MPDLSPEVIILVLVVIMALAFDFINGFHDTANAIATSVSTRALSPKTAIIIASLCNLIGALSYTGVAKTIGGSITDPFKLENGLVVVLAALTSAILWNLITWWFGIPSSSSHAIIGGVAGAAFGAAGSGAINWSGFISIIQALIVSPLVAFAIGFVVIKLVSWFVRNSAYHKTNKGFRSMQVLSASWQAFSHGANDAQKTMGVITLALISGGFLVQEPGEFVIPLWVKLSAALAMALGTAFGGWRIIKTLGGKIMKIKPISGFSADLSSALIITIFTALKLPVSTTHVITSAILGVGASQKLNAVKWGLAGRILVTWVITLPITGLLAAACYVVFDVFL</sequence>
<feature type="transmembrane region" description="Helical" evidence="6">
    <location>
        <begin position="225"/>
        <end position="247"/>
    </location>
</feature>
<evidence type="ECO:0000313" key="8">
    <source>
        <dbReference type="Proteomes" id="UP000197781"/>
    </source>
</evidence>
<dbReference type="AlphaFoldDB" id="A0A220MHV7"/>
<feature type="transmembrane region" description="Helical" evidence="6">
    <location>
        <begin position="86"/>
        <end position="106"/>
    </location>
</feature>
<proteinExistence type="predicted"/>
<evidence type="ECO:0000256" key="3">
    <source>
        <dbReference type="ARBA" id="ARBA00022692"/>
    </source>
</evidence>
<feature type="transmembrane region" description="Helical" evidence="6">
    <location>
        <begin position="259"/>
        <end position="279"/>
    </location>
</feature>
<accession>A0A220MHV7</accession>
<dbReference type="GO" id="GO:0035435">
    <property type="term" value="P:phosphate ion transmembrane transport"/>
    <property type="evidence" value="ECO:0007669"/>
    <property type="project" value="TreeGrafter"/>
</dbReference>
<dbReference type="GO" id="GO:0005315">
    <property type="term" value="F:phosphate transmembrane transporter activity"/>
    <property type="evidence" value="ECO:0007669"/>
    <property type="project" value="InterPro"/>
</dbReference>
<feature type="transmembrane region" description="Helical" evidence="6">
    <location>
        <begin position="6"/>
        <end position="27"/>
    </location>
</feature>
<dbReference type="PANTHER" id="PTHR11101:SF80">
    <property type="entry name" value="PHOSPHATE TRANSPORTER"/>
    <property type="match status" value="1"/>
</dbReference>
<dbReference type="InterPro" id="IPR001204">
    <property type="entry name" value="Phos_transporter"/>
</dbReference>
<evidence type="ECO:0000313" key="7">
    <source>
        <dbReference type="EMBL" id="ASJ54505.1"/>
    </source>
</evidence>
<name>A0A220MHV7_9BACL</name>
<evidence type="ECO:0000256" key="6">
    <source>
        <dbReference type="SAM" id="Phobius"/>
    </source>
</evidence>
<dbReference type="KEGG" id="bfm:BP422_13620"/>
<feature type="transmembrane region" description="Helical" evidence="6">
    <location>
        <begin position="113"/>
        <end position="133"/>
    </location>
</feature>
<gene>
    <name evidence="7" type="ORF">BP422_13620</name>
</gene>